<reference evidence="5 6" key="1">
    <citation type="journal article" date="2009" name="Stand. Genomic Sci.">
        <title>Complete genome sequence of Beutenbergia cavernae type strain (HKI 0122).</title>
        <authorList>
            <person name="Land M."/>
            <person name="Pukall R."/>
            <person name="Abt B."/>
            <person name="Goker M."/>
            <person name="Rohde M."/>
            <person name="Glavina Del Rio T."/>
            <person name="Tice H."/>
            <person name="Copeland A."/>
            <person name="Cheng J.F."/>
            <person name="Lucas S."/>
            <person name="Chen F."/>
            <person name="Nolan M."/>
            <person name="Bruce D."/>
            <person name="Goodwin L."/>
            <person name="Pitluck S."/>
            <person name="Ivanova N."/>
            <person name="Mavromatis K."/>
            <person name="Ovchinnikova G."/>
            <person name="Pati A."/>
            <person name="Chen A."/>
            <person name="Palaniappan K."/>
            <person name="Hauser L."/>
            <person name="Chang Y.J."/>
            <person name="Jefferies C.C."/>
            <person name="Saunders E."/>
            <person name="Brettin T."/>
            <person name="Detter J.C."/>
            <person name="Han C."/>
            <person name="Chain P."/>
            <person name="Bristow J."/>
            <person name="Eisen J.A."/>
            <person name="Markowitz V."/>
            <person name="Hugenholtz P."/>
            <person name="Kyrpides N.C."/>
            <person name="Klenk H.P."/>
            <person name="Lapidus A."/>
        </authorList>
    </citation>
    <scope>NUCLEOTIDE SEQUENCE [LARGE SCALE GENOMIC DNA]</scope>
    <source>
        <strain evidence="6">ATCC BAA-8 / DSM 12333 / NBRC 16432</strain>
    </source>
</reference>
<keyword evidence="6" id="KW-1185">Reference proteome</keyword>
<dbReference type="SUPFAM" id="SSF51445">
    <property type="entry name" value="(Trans)glycosidases"/>
    <property type="match status" value="1"/>
</dbReference>
<dbReference type="EMBL" id="CP001618">
    <property type="protein sequence ID" value="ACQ79577.1"/>
    <property type="molecule type" value="Genomic_DNA"/>
</dbReference>
<dbReference type="Proteomes" id="UP000007962">
    <property type="component" value="Chromosome"/>
</dbReference>
<dbReference type="SUPFAM" id="SSF52279">
    <property type="entry name" value="Beta-D-glucan exohydrolase, C-terminal domain"/>
    <property type="match status" value="1"/>
</dbReference>
<evidence type="ECO:0000313" key="6">
    <source>
        <dbReference type="Proteomes" id="UP000007962"/>
    </source>
</evidence>
<evidence type="ECO:0000256" key="1">
    <source>
        <dbReference type="ARBA" id="ARBA00005336"/>
    </source>
</evidence>
<dbReference type="InterPro" id="IPR001764">
    <property type="entry name" value="Glyco_hydro_3_N"/>
</dbReference>
<dbReference type="Pfam" id="PF00933">
    <property type="entry name" value="Glyco_hydro_3"/>
    <property type="match status" value="1"/>
</dbReference>
<comment type="similarity">
    <text evidence="1">Belongs to the glycosyl hydrolase 3 family.</text>
</comment>
<proteinExistence type="inferred from homology"/>
<dbReference type="InterPro" id="IPR017853">
    <property type="entry name" value="GH"/>
</dbReference>
<protein>
    <submittedName>
        <fullName evidence="5">Beta-glucosidase</fullName>
        <ecNumber evidence="5">3.2.1.21</ecNumber>
    </submittedName>
</protein>
<dbReference type="GO" id="GO:0008422">
    <property type="term" value="F:beta-glucosidase activity"/>
    <property type="evidence" value="ECO:0007669"/>
    <property type="project" value="UniProtKB-EC"/>
</dbReference>
<dbReference type="SUPFAM" id="SSF50405">
    <property type="entry name" value="Actin-crosslinking proteins"/>
    <property type="match status" value="1"/>
</dbReference>
<dbReference type="EC" id="3.2.1.21" evidence="5"/>
<keyword evidence="3 5" id="KW-0378">Hydrolase</keyword>
<dbReference type="OrthoDB" id="3187562at2"/>
<dbReference type="STRING" id="471853.Bcav_1318"/>
<keyword evidence="2" id="KW-0732">Signal</keyword>
<dbReference type="RefSeq" id="WP_015881817.1">
    <property type="nucleotide sequence ID" value="NC_012669.1"/>
</dbReference>
<dbReference type="InterPro" id="IPR036881">
    <property type="entry name" value="Glyco_hydro_3_C_sf"/>
</dbReference>
<dbReference type="InterPro" id="IPR026891">
    <property type="entry name" value="Fn3-like"/>
</dbReference>
<dbReference type="InterPro" id="IPR008999">
    <property type="entry name" value="Actin-crosslinking"/>
</dbReference>
<dbReference type="Pfam" id="PF01915">
    <property type="entry name" value="Glyco_hydro_3_C"/>
    <property type="match status" value="1"/>
</dbReference>
<dbReference type="PRINTS" id="PR00133">
    <property type="entry name" value="GLHYDRLASE3"/>
</dbReference>
<name>C5C1V9_BEUC1</name>
<dbReference type="CAZy" id="GH3">
    <property type="family name" value="Glycoside Hydrolase Family 3"/>
</dbReference>
<evidence type="ECO:0000256" key="3">
    <source>
        <dbReference type="ARBA" id="ARBA00022801"/>
    </source>
</evidence>
<evidence type="ECO:0000259" key="4">
    <source>
        <dbReference type="SMART" id="SM01217"/>
    </source>
</evidence>
<dbReference type="InterPro" id="IPR002772">
    <property type="entry name" value="Glyco_hydro_3_C"/>
</dbReference>
<keyword evidence="5" id="KW-0326">Glycosidase</keyword>
<dbReference type="CDD" id="cd23343">
    <property type="entry name" value="beta-trefoil_FSCN_BglX-like"/>
    <property type="match status" value="1"/>
</dbReference>
<dbReference type="InterPro" id="IPR044993">
    <property type="entry name" value="BXL"/>
</dbReference>
<dbReference type="PANTHER" id="PTHR42721">
    <property type="entry name" value="SUGAR HYDROLASE-RELATED"/>
    <property type="match status" value="1"/>
</dbReference>
<dbReference type="Gene3D" id="3.40.50.1700">
    <property type="entry name" value="Glycoside hydrolase family 3 C-terminal domain"/>
    <property type="match status" value="1"/>
</dbReference>
<dbReference type="HOGENOM" id="CLU_004542_5_3_11"/>
<dbReference type="Gene3D" id="3.20.20.300">
    <property type="entry name" value="Glycoside hydrolase, family 3, N-terminal domain"/>
    <property type="match status" value="1"/>
</dbReference>
<dbReference type="Pfam" id="PF14310">
    <property type="entry name" value="Fn3-like"/>
    <property type="match status" value="1"/>
</dbReference>
<sequence length="952" mass="101029">MADDARPAFRDPSLSADVRARDLAARLTQAEKIAMLHQYAPAVPRLGLAAFRTGTEALHGLAWLGTATTFPQAVGLAATWDADLVRRVGAAVGTEVRARHAIDPTVSLQVWAPVVNPLRHPRWGRNEEGYSEDPHVTAWLATAYARGLRGDHPTYWRTVPTLKHLVGYGAETHRALTNAQLRPRVLREYELPAFRGPIEAGVVGAVMPSYNLVNGRPAHLAADIIAELRSCGPHEVVVVSDAGAPSNLSGIQRWCTDPVEARAAALRAGIDSFTDDDADAAPTLAHLTAALDRGLITQEVVDAAVRRQLAWRIRTGELDPGLDPWAGTGPEALDAPAHRTLAREAATAAVVVLANDGLLPLERAATVAVVGPHADTVLRDWYSGAAPYTIGIATALAESHGVTTCDGADRVALRCVTTGGYVRTAESGVLVADAADAAAPEAAFDVTDWGDGVLTFRSVATGLLAGGGWPLRAQAEHVDGWVVQETWQVHVHDDGSWSLLHLGSGRWVAAADDGTLVAEAPSPELATRFVRRMLRAGHEAVARAAAAADVVVVTLGNDPHLLGRETEDRPHLRLPSPQTELWRAASEANPRALAVIVSSYPYVLADDLRTARAVVWSSHAGQELGHGVADVLTGAAEPSGRLAQAWPEAEEDAGDLVDHDIIAGGLTSWYASAAPRFALGHGLTYSSVTYDALDAPAALEGAQHDDVVAVSVRVSNTGERPAHELVQVYASALEHRLPVPRRRIVAHRRVTLAPGTSRDVELRFRLADLAVWDVGHERWVVEPGRYLLAAGTGEQDLPLRHELRVTGAPVAPRAATSLGAAAFDDAAHVVLTERTPLAGAAVEVAPGRGEGWVAWWAVDLDGVGPLTIEVARDGVGPAGVRIETREPGSPWARYAQAQVPLEGGRHDVVALVPSAAEAPKGVRDVRTVLTGSARLIALRPAAPEEIPRDDDR</sequence>
<dbReference type="GO" id="GO:0045493">
    <property type="term" value="P:xylan catabolic process"/>
    <property type="evidence" value="ECO:0007669"/>
    <property type="project" value="InterPro"/>
</dbReference>
<dbReference type="GO" id="GO:0009044">
    <property type="term" value="F:xylan 1,4-beta-xylosidase activity"/>
    <property type="evidence" value="ECO:0007669"/>
    <property type="project" value="InterPro"/>
</dbReference>
<dbReference type="AlphaFoldDB" id="C5C1V9"/>
<dbReference type="InterPro" id="IPR013783">
    <property type="entry name" value="Ig-like_fold"/>
</dbReference>
<organism evidence="5 6">
    <name type="scientific">Beutenbergia cavernae (strain ATCC BAA-8 / DSM 12333 / CCUG 43141 / JCM 11478 / NBRC 16432 / NCIMB 13614 / HKI 0122)</name>
    <dbReference type="NCBI Taxonomy" id="471853"/>
    <lineage>
        <taxon>Bacteria</taxon>
        <taxon>Bacillati</taxon>
        <taxon>Actinomycetota</taxon>
        <taxon>Actinomycetes</taxon>
        <taxon>Micrococcales</taxon>
        <taxon>Beutenbergiaceae</taxon>
        <taxon>Beutenbergia</taxon>
    </lineage>
</organism>
<feature type="domain" description="Fibronectin type III-like" evidence="4">
    <location>
        <begin position="724"/>
        <end position="794"/>
    </location>
</feature>
<dbReference type="GO" id="GO:0046556">
    <property type="term" value="F:alpha-L-arabinofuranosidase activity"/>
    <property type="evidence" value="ECO:0007669"/>
    <property type="project" value="TreeGrafter"/>
</dbReference>
<gene>
    <name evidence="5" type="ordered locus">Bcav_1318</name>
</gene>
<evidence type="ECO:0000256" key="2">
    <source>
        <dbReference type="ARBA" id="ARBA00022729"/>
    </source>
</evidence>
<dbReference type="Gene3D" id="2.60.120.380">
    <property type="match status" value="1"/>
</dbReference>
<dbReference type="PANTHER" id="PTHR42721:SF3">
    <property type="entry name" value="BETA-D-XYLOSIDASE 5-RELATED"/>
    <property type="match status" value="1"/>
</dbReference>
<dbReference type="Gene3D" id="2.60.40.10">
    <property type="entry name" value="Immunoglobulins"/>
    <property type="match status" value="1"/>
</dbReference>
<dbReference type="KEGG" id="bcv:Bcav_1318"/>
<dbReference type="eggNOG" id="COG1472">
    <property type="taxonomic scope" value="Bacteria"/>
</dbReference>
<dbReference type="InterPro" id="IPR036962">
    <property type="entry name" value="Glyco_hydro_3_N_sf"/>
</dbReference>
<dbReference type="SMART" id="SM01217">
    <property type="entry name" value="Fn3_like"/>
    <property type="match status" value="1"/>
</dbReference>
<dbReference type="GO" id="GO:0031222">
    <property type="term" value="P:arabinan catabolic process"/>
    <property type="evidence" value="ECO:0007669"/>
    <property type="project" value="TreeGrafter"/>
</dbReference>
<evidence type="ECO:0000313" key="5">
    <source>
        <dbReference type="EMBL" id="ACQ79577.1"/>
    </source>
</evidence>
<accession>C5C1V9</accession>